<dbReference type="EMBL" id="UYYG01001176">
    <property type="protein sequence ID" value="VDN59092.1"/>
    <property type="molecule type" value="Genomic_DNA"/>
</dbReference>
<protein>
    <submittedName>
        <fullName evidence="1 4">Uncharacterized protein</fullName>
    </submittedName>
</protein>
<name>A0A0N4UD77_DRAME</name>
<dbReference type="Proteomes" id="UP000038040">
    <property type="component" value="Unplaced"/>
</dbReference>
<evidence type="ECO:0000313" key="2">
    <source>
        <dbReference type="Proteomes" id="UP000038040"/>
    </source>
</evidence>
<dbReference type="WBParaSite" id="DME_0000526601-mRNA-1">
    <property type="protein sequence ID" value="DME_0000526601-mRNA-1"/>
    <property type="gene ID" value="DME_0000526601"/>
</dbReference>
<organism evidence="2 4">
    <name type="scientific">Dracunculus medinensis</name>
    <name type="common">Guinea worm</name>
    <dbReference type="NCBI Taxonomy" id="318479"/>
    <lineage>
        <taxon>Eukaryota</taxon>
        <taxon>Metazoa</taxon>
        <taxon>Ecdysozoa</taxon>
        <taxon>Nematoda</taxon>
        <taxon>Chromadorea</taxon>
        <taxon>Rhabditida</taxon>
        <taxon>Spirurina</taxon>
        <taxon>Dracunculoidea</taxon>
        <taxon>Dracunculidae</taxon>
        <taxon>Dracunculus</taxon>
    </lineage>
</organism>
<accession>A0A0N4UD77</accession>
<dbReference type="AlphaFoldDB" id="A0A0N4UD77"/>
<evidence type="ECO:0000313" key="1">
    <source>
        <dbReference type="EMBL" id="VDN59092.1"/>
    </source>
</evidence>
<reference evidence="1 3" key="2">
    <citation type="submission" date="2018-11" db="EMBL/GenBank/DDBJ databases">
        <authorList>
            <consortium name="Pathogen Informatics"/>
        </authorList>
    </citation>
    <scope>NUCLEOTIDE SEQUENCE [LARGE SCALE GENOMIC DNA]</scope>
</reference>
<dbReference type="Proteomes" id="UP000274756">
    <property type="component" value="Unassembled WGS sequence"/>
</dbReference>
<sequence>MRSAFALSWNVQWLGSFPVSGTDPETISRRLDRFSATSEPINVQFSVSLNGVRVCDPQLNVSFFDASNILSFIMLLFSLKLHKLLSLSVEKILFLPPVGDLGFPSISDCISEMWDSEEVTIPSVSVITRIILVFLPTSSLVPHPAPLVSPDSHIASS</sequence>
<evidence type="ECO:0000313" key="3">
    <source>
        <dbReference type="Proteomes" id="UP000274756"/>
    </source>
</evidence>
<evidence type="ECO:0000313" key="4">
    <source>
        <dbReference type="WBParaSite" id="DME_0000526601-mRNA-1"/>
    </source>
</evidence>
<reference evidence="4" key="1">
    <citation type="submission" date="2017-02" db="UniProtKB">
        <authorList>
            <consortium name="WormBaseParasite"/>
        </authorList>
    </citation>
    <scope>IDENTIFICATION</scope>
</reference>
<keyword evidence="3" id="KW-1185">Reference proteome</keyword>
<proteinExistence type="predicted"/>
<dbReference type="OrthoDB" id="5870089at2759"/>
<gene>
    <name evidence="1" type="ORF">DME_LOCUS9065</name>
</gene>